<dbReference type="EMBL" id="UINC01047608">
    <property type="protein sequence ID" value="SVB57083.1"/>
    <property type="molecule type" value="Genomic_DNA"/>
</dbReference>
<feature type="non-terminal residue" evidence="1">
    <location>
        <position position="1"/>
    </location>
</feature>
<evidence type="ECO:0000313" key="1">
    <source>
        <dbReference type="EMBL" id="SVB57083.1"/>
    </source>
</evidence>
<name>A0A382F4F4_9ZZZZ</name>
<protein>
    <submittedName>
        <fullName evidence="1">Uncharacterized protein</fullName>
    </submittedName>
</protein>
<sequence>VGTGDGGGVVKRMVAVLTLNHHCFFGNVEFSQELWAAISGISGFDDS</sequence>
<proteinExistence type="predicted"/>
<organism evidence="1">
    <name type="scientific">marine metagenome</name>
    <dbReference type="NCBI Taxonomy" id="408172"/>
    <lineage>
        <taxon>unclassified sequences</taxon>
        <taxon>metagenomes</taxon>
        <taxon>ecological metagenomes</taxon>
    </lineage>
</organism>
<gene>
    <name evidence="1" type="ORF">METZ01_LOCUS209937</name>
</gene>
<reference evidence="1" key="1">
    <citation type="submission" date="2018-05" db="EMBL/GenBank/DDBJ databases">
        <authorList>
            <person name="Lanie J.A."/>
            <person name="Ng W.-L."/>
            <person name="Kazmierczak K.M."/>
            <person name="Andrzejewski T.M."/>
            <person name="Davidsen T.M."/>
            <person name="Wayne K.J."/>
            <person name="Tettelin H."/>
            <person name="Glass J.I."/>
            <person name="Rusch D."/>
            <person name="Podicherti R."/>
            <person name="Tsui H.-C.T."/>
            <person name="Winkler M.E."/>
        </authorList>
    </citation>
    <scope>NUCLEOTIDE SEQUENCE</scope>
</reference>
<accession>A0A382F4F4</accession>
<dbReference type="AlphaFoldDB" id="A0A382F4F4"/>